<organism evidence="1 2">
    <name type="scientific">Araneus ventricosus</name>
    <name type="common">Orbweaver spider</name>
    <name type="synonym">Epeira ventricosa</name>
    <dbReference type="NCBI Taxonomy" id="182803"/>
    <lineage>
        <taxon>Eukaryota</taxon>
        <taxon>Metazoa</taxon>
        <taxon>Ecdysozoa</taxon>
        <taxon>Arthropoda</taxon>
        <taxon>Chelicerata</taxon>
        <taxon>Arachnida</taxon>
        <taxon>Araneae</taxon>
        <taxon>Araneomorphae</taxon>
        <taxon>Entelegynae</taxon>
        <taxon>Araneoidea</taxon>
        <taxon>Araneidae</taxon>
        <taxon>Araneus</taxon>
    </lineage>
</organism>
<gene>
    <name evidence="1" type="ORF">AVEN_181352_1</name>
</gene>
<dbReference type="AlphaFoldDB" id="A0A4Y1ZLX6"/>
<proteinExistence type="predicted"/>
<dbReference type="EMBL" id="BGPR01150955">
    <property type="protein sequence ID" value="GBL56529.1"/>
    <property type="molecule type" value="Genomic_DNA"/>
</dbReference>
<evidence type="ECO:0000313" key="2">
    <source>
        <dbReference type="Proteomes" id="UP000499080"/>
    </source>
</evidence>
<comment type="caution">
    <text evidence="1">The sequence shown here is derived from an EMBL/GenBank/DDBJ whole genome shotgun (WGS) entry which is preliminary data.</text>
</comment>
<accession>A0A4Y1ZLX6</accession>
<name>A0A4Y1ZLX6_ARAVE</name>
<sequence length="90" mass="10383">MGIVAPTSIPVRQFSAVPCVQHVVHHYLWRLILFDLDIRCRLSKDKPYCSLEMVHSEIEEVEKKNKYAIDFSNHSFFPCGVLEDNHSGIP</sequence>
<protein>
    <submittedName>
        <fullName evidence="1">Uncharacterized protein</fullName>
    </submittedName>
</protein>
<keyword evidence="2" id="KW-1185">Reference proteome</keyword>
<reference evidence="1 2" key="1">
    <citation type="journal article" date="2019" name="Sci. Rep.">
        <title>Orb-weaving spider Araneus ventricosus genome elucidates the spidroin gene catalogue.</title>
        <authorList>
            <person name="Kono N."/>
            <person name="Nakamura H."/>
            <person name="Ohtoshi R."/>
            <person name="Moran D.A.P."/>
            <person name="Shinohara A."/>
            <person name="Yoshida Y."/>
            <person name="Fujiwara M."/>
            <person name="Mori M."/>
            <person name="Tomita M."/>
            <person name="Arakawa K."/>
        </authorList>
    </citation>
    <scope>NUCLEOTIDE SEQUENCE [LARGE SCALE GENOMIC DNA]</scope>
</reference>
<evidence type="ECO:0000313" key="1">
    <source>
        <dbReference type="EMBL" id="GBL56529.1"/>
    </source>
</evidence>
<dbReference type="Proteomes" id="UP000499080">
    <property type="component" value="Unassembled WGS sequence"/>
</dbReference>